<proteinExistence type="predicted"/>
<dbReference type="EMBL" id="CAXJIO010000014">
    <property type="protein sequence ID" value="CAL2104047.1"/>
    <property type="molecule type" value="Genomic_DNA"/>
</dbReference>
<gene>
    <name evidence="1" type="ORF">T190423A01A_50295</name>
</gene>
<evidence type="ECO:0000313" key="1">
    <source>
        <dbReference type="EMBL" id="CAL2104047.1"/>
    </source>
</evidence>
<sequence>MEKSFGCMTKKEFTVFVDKTLDEVKKYAEIHADMTLPDKFKFKWLRDDCKMVVGRENVIHEIISDRIDTDSKDFRNKLIDLGLSHYERE</sequence>
<evidence type="ECO:0000313" key="2">
    <source>
        <dbReference type="Proteomes" id="UP001497527"/>
    </source>
</evidence>
<keyword evidence="2" id="KW-1185">Reference proteome</keyword>
<dbReference type="RefSeq" id="WP_348717979.1">
    <property type="nucleotide sequence ID" value="NZ_CAXJIO010000014.1"/>
</dbReference>
<protein>
    <submittedName>
        <fullName evidence="1">Uncharacterized protein</fullName>
    </submittedName>
</protein>
<reference evidence="1 2" key="1">
    <citation type="submission" date="2024-05" db="EMBL/GenBank/DDBJ databases">
        <authorList>
            <person name="Duchaud E."/>
        </authorList>
    </citation>
    <scope>NUCLEOTIDE SEQUENCE [LARGE SCALE GENOMIC DNA]</scope>
    <source>
        <strain evidence="1">Ena-SAMPLE-TAB-13-05-2024-13:56:06:370-140308</strain>
    </source>
</reference>
<organism evidence="1 2">
    <name type="scientific">Tenacibaculum polynesiense</name>
    <dbReference type="NCBI Taxonomy" id="3137857"/>
    <lineage>
        <taxon>Bacteria</taxon>
        <taxon>Pseudomonadati</taxon>
        <taxon>Bacteroidota</taxon>
        <taxon>Flavobacteriia</taxon>
        <taxon>Flavobacteriales</taxon>
        <taxon>Flavobacteriaceae</taxon>
        <taxon>Tenacibaculum</taxon>
    </lineage>
</organism>
<accession>A0ABM9PEK2</accession>
<name>A0ABM9PEK2_9FLAO</name>
<dbReference type="Proteomes" id="UP001497527">
    <property type="component" value="Unassembled WGS sequence"/>
</dbReference>
<comment type="caution">
    <text evidence="1">The sequence shown here is derived from an EMBL/GenBank/DDBJ whole genome shotgun (WGS) entry which is preliminary data.</text>
</comment>